<dbReference type="EMBL" id="REFJ01000004">
    <property type="protein sequence ID" value="RMA79499.1"/>
    <property type="molecule type" value="Genomic_DNA"/>
</dbReference>
<sequence length="275" mass="31314">MLRLGLAQWHHRDWANQIGGRGLAAYAEQFKTVEAGSTFYALPSLQTVAQWSLDTPSDFRFAFKFPQEVTHRGGLVANSRAQNEFFRILDVVLDRCAPFMIQLPPTFSRAQFASLEPFLLGLPVGLNYGIEFRHPDFFDRGDTERATNQLLYRLGIERIWFDTRALRELAADNDITQDAQSKKPNVPTYGYALTDTPMVRVISHTYWQGAKVCVTQWAQRFAQWVDEGRDVYCFAHTPSNARAPEFAGAIQDLSAKYSDQIPPWQWRSGTTGNLL</sequence>
<reference evidence="1 2" key="1">
    <citation type="submission" date="2018-10" db="EMBL/GenBank/DDBJ databases">
        <title>Genomic Encyclopedia of Type Strains, Phase IV (KMG-IV): sequencing the most valuable type-strain genomes for metagenomic binning, comparative biology and taxonomic classification.</title>
        <authorList>
            <person name="Goeker M."/>
        </authorList>
    </citation>
    <scope>NUCLEOTIDE SEQUENCE [LARGE SCALE GENOMIC DNA]</scope>
    <source>
        <strain evidence="1 2">DSM 25080</strain>
    </source>
</reference>
<dbReference type="SUPFAM" id="SSF117396">
    <property type="entry name" value="TM1631-like"/>
    <property type="match status" value="1"/>
</dbReference>
<dbReference type="Pfam" id="PF01904">
    <property type="entry name" value="DUF72"/>
    <property type="match status" value="1"/>
</dbReference>
<organism evidence="1 2">
    <name type="scientific">Umboniibacter marinipuniceus</name>
    <dbReference type="NCBI Taxonomy" id="569599"/>
    <lineage>
        <taxon>Bacteria</taxon>
        <taxon>Pseudomonadati</taxon>
        <taxon>Pseudomonadota</taxon>
        <taxon>Gammaproteobacteria</taxon>
        <taxon>Cellvibrionales</taxon>
        <taxon>Cellvibrionaceae</taxon>
        <taxon>Umboniibacter</taxon>
    </lineage>
</organism>
<dbReference type="AlphaFoldDB" id="A0A3M0A7I0"/>
<proteinExistence type="predicted"/>
<protein>
    <submittedName>
        <fullName evidence="1">Uncharacterized protein YecE (DUF72 family)</fullName>
    </submittedName>
</protein>
<dbReference type="PANTHER" id="PTHR30348">
    <property type="entry name" value="UNCHARACTERIZED PROTEIN YECE"/>
    <property type="match status" value="1"/>
</dbReference>
<keyword evidence="2" id="KW-1185">Reference proteome</keyword>
<accession>A0A3M0A7I0</accession>
<dbReference type="Proteomes" id="UP000267187">
    <property type="component" value="Unassembled WGS sequence"/>
</dbReference>
<gene>
    <name evidence="1" type="ORF">DFR27_1940</name>
</gene>
<dbReference type="OrthoDB" id="9780310at2"/>
<comment type="caution">
    <text evidence="1">The sequence shown here is derived from an EMBL/GenBank/DDBJ whole genome shotgun (WGS) entry which is preliminary data.</text>
</comment>
<evidence type="ECO:0000313" key="1">
    <source>
        <dbReference type="EMBL" id="RMA79499.1"/>
    </source>
</evidence>
<dbReference type="InterPro" id="IPR036520">
    <property type="entry name" value="UPF0759_sf"/>
</dbReference>
<dbReference type="Gene3D" id="3.20.20.410">
    <property type="entry name" value="Protein of unknown function UPF0759"/>
    <property type="match status" value="1"/>
</dbReference>
<dbReference type="PANTHER" id="PTHR30348:SF9">
    <property type="entry name" value="UPF0759 PROTEIN YECE"/>
    <property type="match status" value="1"/>
</dbReference>
<name>A0A3M0A7I0_9GAMM</name>
<evidence type="ECO:0000313" key="2">
    <source>
        <dbReference type="Proteomes" id="UP000267187"/>
    </source>
</evidence>
<dbReference type="RefSeq" id="WP_121877253.1">
    <property type="nucleotide sequence ID" value="NZ_REFJ01000004.1"/>
</dbReference>
<dbReference type="InterPro" id="IPR002763">
    <property type="entry name" value="DUF72"/>
</dbReference>